<name>A0ABR2YS13_9CHLO</name>
<dbReference type="Proteomes" id="UP001491310">
    <property type="component" value="Unassembled WGS sequence"/>
</dbReference>
<evidence type="ECO:0000313" key="3">
    <source>
        <dbReference type="Proteomes" id="UP001491310"/>
    </source>
</evidence>
<feature type="compositionally biased region" description="Basic residues" evidence="1">
    <location>
        <begin position="1"/>
        <end position="13"/>
    </location>
</feature>
<comment type="caution">
    <text evidence="2">The sequence shown here is derived from an EMBL/GenBank/DDBJ whole genome shotgun (WGS) entry which is preliminary data.</text>
</comment>
<evidence type="ECO:0000256" key="1">
    <source>
        <dbReference type="SAM" id="MobiDB-lite"/>
    </source>
</evidence>
<dbReference type="Pfam" id="PF14234">
    <property type="entry name" value="DUF4336"/>
    <property type="match status" value="2"/>
</dbReference>
<dbReference type="PANTHER" id="PTHR33835">
    <property type="entry name" value="YALI0C07656P"/>
    <property type="match status" value="1"/>
</dbReference>
<proteinExistence type="predicted"/>
<organism evidence="2 3">
    <name type="scientific">Coccomyxa subellipsoidea</name>
    <dbReference type="NCBI Taxonomy" id="248742"/>
    <lineage>
        <taxon>Eukaryota</taxon>
        <taxon>Viridiplantae</taxon>
        <taxon>Chlorophyta</taxon>
        <taxon>core chlorophytes</taxon>
        <taxon>Trebouxiophyceae</taxon>
        <taxon>Trebouxiophyceae incertae sedis</taxon>
        <taxon>Coccomyxaceae</taxon>
        <taxon>Coccomyxa</taxon>
    </lineage>
</organism>
<sequence length="414" mass="45969">MKQRALSGKRGKTVKQTSGETRGAGQQKSSSKGGRFYWNITGFPFPLGPLLTRRTIRYEVERGSIWTFEQEQALGFSNVTTNVRMTVIKLRSGGLWVHAPIAPTKECVALVKELGLPVEHIVLPTFAVEHKLFVGPFSRAFPSAQVHVAPRQWSWPLWLPVQFFGIFPSSVLVDNDTSTPWADELEQKIFSSAVGIGPFLEVAFFHKRTRTLLTTDSVIFVPQTAPEVVREENLMEAGGPLTATVRALSGGTSEGGPEPPEEAKPQNRAGQLQLGWQRMALQILYFVPFNLLQPAGSFAAVSGKLLVSPVLKKLVFLNSRDETRRWVEDITSSWDFRRIIPAHFAAPVQAMPQDFRAAFAFVFSETEAQQPRKEGGLLGRLFGKARAVTEFPADDMRALDGLERILRQAGVLNK</sequence>
<reference evidence="2 3" key="1">
    <citation type="journal article" date="2024" name="Nat. Commun.">
        <title>Phylogenomics reveals the evolutionary origins of lichenization in chlorophyte algae.</title>
        <authorList>
            <person name="Puginier C."/>
            <person name="Libourel C."/>
            <person name="Otte J."/>
            <person name="Skaloud P."/>
            <person name="Haon M."/>
            <person name="Grisel S."/>
            <person name="Petersen M."/>
            <person name="Berrin J.G."/>
            <person name="Delaux P.M."/>
            <person name="Dal Grande F."/>
            <person name="Keller J."/>
        </authorList>
    </citation>
    <scope>NUCLEOTIDE SEQUENCE [LARGE SCALE GENOMIC DNA]</scope>
    <source>
        <strain evidence="2 3">SAG 216-7</strain>
    </source>
</reference>
<feature type="region of interest" description="Disordered" evidence="1">
    <location>
        <begin position="246"/>
        <end position="268"/>
    </location>
</feature>
<accession>A0ABR2YS13</accession>
<evidence type="ECO:0000313" key="2">
    <source>
        <dbReference type="EMBL" id="KAK9909704.1"/>
    </source>
</evidence>
<protein>
    <recommendedName>
        <fullName evidence="4">DUF4336 domain-containing protein</fullName>
    </recommendedName>
</protein>
<evidence type="ECO:0008006" key="4">
    <source>
        <dbReference type="Google" id="ProtNLM"/>
    </source>
</evidence>
<dbReference type="InterPro" id="IPR025638">
    <property type="entry name" value="DUF4336"/>
</dbReference>
<feature type="region of interest" description="Disordered" evidence="1">
    <location>
        <begin position="1"/>
        <end position="32"/>
    </location>
</feature>
<dbReference type="EMBL" id="JALJOT010000006">
    <property type="protein sequence ID" value="KAK9909704.1"/>
    <property type="molecule type" value="Genomic_DNA"/>
</dbReference>
<gene>
    <name evidence="2" type="ORF">WJX75_006353</name>
</gene>
<keyword evidence="3" id="KW-1185">Reference proteome</keyword>
<dbReference type="PANTHER" id="PTHR33835:SF2">
    <property type="entry name" value="LYSINE-TRNA LIGASE"/>
    <property type="match status" value="1"/>
</dbReference>